<dbReference type="PANTHER" id="PTHR33326">
    <property type="entry name" value="OS05G0543800 PROTEIN"/>
    <property type="match status" value="1"/>
</dbReference>
<organism evidence="3">
    <name type="scientific">Triticum aestivum</name>
    <name type="common">Wheat</name>
    <dbReference type="NCBI Taxonomy" id="4565"/>
    <lineage>
        <taxon>Eukaryota</taxon>
        <taxon>Viridiplantae</taxon>
        <taxon>Streptophyta</taxon>
        <taxon>Embryophyta</taxon>
        <taxon>Tracheophyta</taxon>
        <taxon>Spermatophyta</taxon>
        <taxon>Magnoliopsida</taxon>
        <taxon>Liliopsida</taxon>
        <taxon>Poales</taxon>
        <taxon>Poaceae</taxon>
        <taxon>BOP clade</taxon>
        <taxon>Pooideae</taxon>
        <taxon>Triticodae</taxon>
        <taxon>Triticeae</taxon>
        <taxon>Triticinae</taxon>
        <taxon>Triticum</taxon>
    </lineage>
</organism>
<sequence>MPLRPPSSPRLKDLPTPHGGAARLVHGASRAHELPRSRSRRPRDPPSPPPHEEEEHLAEPGSSSAQTLQAPSLNESPSASSVWEELRVAVASSAFSQSEAVAPDSPIFSRLPRDWGLQFYIRVDLSGSFHTYPRLGGPFKSLEEADSAIDRHLHDRRVTKMCPEQGSVSRLDKVVQQCLYWPDGRRKKRSKSHVIEQSHNRMCLLAQALVDKYNENHNLLGDLAHEFKDVVQYQSICENRVWYYHLNITTRAKGADGFSHGIDDLFFTEVKRVRQGQHEELVVSCFCMLKPTDNGCCYGCTNNGSPDMKHPSSTDKYIAGHLNGYLPFGCRREFSDSDDEEEAEAKLRDMYEGLDEPDFLEKLFTFPTYVTLRKDTKGT</sequence>
<accession>A0A3B6B954</accession>
<feature type="region of interest" description="Disordered" evidence="1">
    <location>
        <begin position="1"/>
        <end position="79"/>
    </location>
</feature>
<keyword evidence="4" id="KW-1185">Reference proteome</keyword>
<dbReference type="Gramene" id="TraesROB_scaffold_090514_01G000600.1">
    <property type="protein sequence ID" value="TraesROB_scaffold_090514_01G000600.1"/>
    <property type="gene ID" value="TraesROB_scaffold_090514_01G000600"/>
</dbReference>
<proteinExistence type="predicted"/>
<dbReference type="PaxDb" id="4565-Traes_2AL_14C5DF295.1"/>
<dbReference type="Gramene" id="TraesNOR2A03G00811760.1">
    <property type="protein sequence ID" value="TraesNOR2A03G00811760.1"/>
    <property type="gene ID" value="TraesNOR2A03G00811760"/>
</dbReference>
<dbReference type="InterPro" id="IPR022059">
    <property type="entry name" value="DUF3615"/>
</dbReference>
<evidence type="ECO:0000256" key="1">
    <source>
        <dbReference type="SAM" id="MobiDB-lite"/>
    </source>
</evidence>
<dbReference type="Gramene" id="TraesLDM2A03G00804530.1">
    <property type="protein sequence ID" value="TraesLDM2A03G00804530.1"/>
    <property type="gene ID" value="TraesLDM2A03G00804530"/>
</dbReference>
<evidence type="ECO:0000313" key="4">
    <source>
        <dbReference type="Proteomes" id="UP000019116"/>
    </source>
</evidence>
<dbReference type="Gramene" id="TraesSTA2A03G00800180.1">
    <property type="protein sequence ID" value="TraesSTA2A03G00800180.1"/>
    <property type="gene ID" value="TraesSTA2A03G00800180"/>
</dbReference>
<dbReference type="Gramene" id="TraesCLE_scaffold_008545_01G000100.1">
    <property type="protein sequence ID" value="TraesCLE_scaffold_008545_01G000100.1"/>
    <property type="gene ID" value="TraesCLE_scaffold_008545_01G000100"/>
</dbReference>
<evidence type="ECO:0000259" key="2">
    <source>
        <dbReference type="Pfam" id="PF12274"/>
    </source>
</evidence>
<reference evidence="3" key="1">
    <citation type="submission" date="2018-08" db="EMBL/GenBank/DDBJ databases">
        <authorList>
            <person name="Rossello M."/>
        </authorList>
    </citation>
    <scope>NUCLEOTIDE SEQUENCE [LARGE SCALE GENOMIC DNA]</scope>
    <source>
        <strain evidence="3">cv. Chinese Spring</strain>
    </source>
</reference>
<dbReference type="Gramene" id="TraesMAC2A03G00800320.1">
    <property type="protein sequence ID" value="TraesMAC2A03G00800320.1"/>
    <property type="gene ID" value="TraesMAC2A03G00800320"/>
</dbReference>
<feature type="domain" description="DUF3615" evidence="2">
    <location>
        <begin position="206"/>
        <end position="311"/>
    </location>
</feature>
<evidence type="ECO:0000313" key="3">
    <source>
        <dbReference type="EnsemblPlants" id="TraesCS2A02G545200.1"/>
    </source>
</evidence>
<feature type="compositionally biased region" description="Polar residues" evidence="1">
    <location>
        <begin position="64"/>
        <end position="79"/>
    </location>
</feature>
<name>A0A3B6B954_WHEAT</name>
<dbReference type="AlphaFoldDB" id="A0A3B6B954"/>
<reference evidence="3" key="2">
    <citation type="submission" date="2018-10" db="UniProtKB">
        <authorList>
            <consortium name="EnsemblPlants"/>
        </authorList>
    </citation>
    <scope>IDENTIFICATION</scope>
</reference>
<gene>
    <name evidence="3" type="primary">LOC123190958</name>
</gene>
<dbReference type="Gramene" id="TraesPARA_EIv1.0_0340750.1">
    <property type="protein sequence ID" value="TraesPARA_EIv1.0_0340750.1.CDS"/>
    <property type="gene ID" value="TraesPARA_EIv1.0_0340750"/>
</dbReference>
<dbReference type="Gramene" id="TraesWEE_scaffold_043453_01G000100.1">
    <property type="protein sequence ID" value="TraesWEE_scaffold_043453_01G000100.1"/>
    <property type="gene ID" value="TraesWEE_scaffold_043453_01G000100"/>
</dbReference>
<dbReference type="EnsemblPlants" id="TraesCS2A02G545200.1">
    <property type="protein sequence ID" value="TraesCS2A02G545200.1"/>
    <property type="gene ID" value="TraesCS2A02G545200"/>
</dbReference>
<dbReference type="PANTHER" id="PTHR33326:SF49">
    <property type="entry name" value="GENOME ASSEMBLY, CHROMOSOME: II"/>
    <property type="match status" value="1"/>
</dbReference>
<dbReference type="Gramene" id="TraesCS2A03G1255600.1">
    <property type="protein sequence ID" value="TraesCS2A03G1255600.1.CDS"/>
    <property type="gene ID" value="TraesCS2A03G1255600"/>
</dbReference>
<dbReference type="GeneID" id="123190958"/>
<dbReference type="Gramene" id="TraesCAD_scaffold_100197_01G000100.1">
    <property type="protein sequence ID" value="TraesCAD_scaffold_100197_01G000100.1"/>
    <property type="gene ID" value="TraesCAD_scaffold_100197_01G000100"/>
</dbReference>
<dbReference type="Gramene" id="TraesLAC2A03G00805740.1">
    <property type="protein sequence ID" value="TraesLAC2A03G00805740.1"/>
    <property type="gene ID" value="TraesLAC2A03G00805740"/>
</dbReference>
<protein>
    <recommendedName>
        <fullName evidence="2">DUF3615 domain-containing protein</fullName>
    </recommendedName>
</protein>
<dbReference type="Gramene" id="TraesJUL2A03G00807940.1">
    <property type="protein sequence ID" value="TraesJUL2A03G00807940.1"/>
    <property type="gene ID" value="TraesJUL2A03G00807940"/>
</dbReference>
<dbReference type="RefSeq" id="XP_044459621.1">
    <property type="nucleotide sequence ID" value="XM_044603686.1"/>
</dbReference>
<dbReference type="Gramene" id="TraesSYM2A03G00810280.1">
    <property type="protein sequence ID" value="TraesSYM2A03G00810280.1"/>
    <property type="gene ID" value="TraesSYM2A03G00810280"/>
</dbReference>
<dbReference type="Gramene" id="TraesCS2A02G545200.1">
    <property type="protein sequence ID" value="TraesCS2A02G545200.1"/>
    <property type="gene ID" value="TraesCS2A02G545200"/>
</dbReference>
<dbReference type="Pfam" id="PF12274">
    <property type="entry name" value="DUF3615"/>
    <property type="match status" value="1"/>
</dbReference>
<dbReference type="Proteomes" id="UP000019116">
    <property type="component" value="Chromosome 2A"/>
</dbReference>
<dbReference type="Gramene" id="TraesARI2A03G00810420.1">
    <property type="protein sequence ID" value="TraesARI2A03G00810420.1"/>
    <property type="gene ID" value="TraesARI2A03G00810420"/>
</dbReference>
<dbReference type="OrthoDB" id="687911at2759"/>